<reference evidence="1 2" key="1">
    <citation type="journal article" date="2019" name="Nat. Ecol. Evol.">
        <title>Megaphylogeny resolves global patterns of mushroom evolution.</title>
        <authorList>
            <person name="Varga T."/>
            <person name="Krizsan K."/>
            <person name="Foldi C."/>
            <person name="Dima B."/>
            <person name="Sanchez-Garcia M."/>
            <person name="Sanchez-Ramirez S."/>
            <person name="Szollosi G.J."/>
            <person name="Szarkandi J.G."/>
            <person name="Papp V."/>
            <person name="Albert L."/>
            <person name="Andreopoulos W."/>
            <person name="Angelini C."/>
            <person name="Antonin V."/>
            <person name="Barry K.W."/>
            <person name="Bougher N.L."/>
            <person name="Buchanan P."/>
            <person name="Buyck B."/>
            <person name="Bense V."/>
            <person name="Catcheside P."/>
            <person name="Chovatia M."/>
            <person name="Cooper J."/>
            <person name="Damon W."/>
            <person name="Desjardin D."/>
            <person name="Finy P."/>
            <person name="Geml J."/>
            <person name="Haridas S."/>
            <person name="Hughes K."/>
            <person name="Justo A."/>
            <person name="Karasinski D."/>
            <person name="Kautmanova I."/>
            <person name="Kiss B."/>
            <person name="Kocsube S."/>
            <person name="Kotiranta H."/>
            <person name="LaButti K.M."/>
            <person name="Lechner B.E."/>
            <person name="Liimatainen K."/>
            <person name="Lipzen A."/>
            <person name="Lukacs Z."/>
            <person name="Mihaltcheva S."/>
            <person name="Morgado L.N."/>
            <person name="Niskanen T."/>
            <person name="Noordeloos M.E."/>
            <person name="Ohm R.A."/>
            <person name="Ortiz-Santana B."/>
            <person name="Ovrebo C."/>
            <person name="Racz N."/>
            <person name="Riley R."/>
            <person name="Savchenko A."/>
            <person name="Shiryaev A."/>
            <person name="Soop K."/>
            <person name="Spirin V."/>
            <person name="Szebenyi C."/>
            <person name="Tomsovsky M."/>
            <person name="Tulloss R.E."/>
            <person name="Uehling J."/>
            <person name="Grigoriev I.V."/>
            <person name="Vagvolgyi C."/>
            <person name="Papp T."/>
            <person name="Martin F.M."/>
            <person name="Miettinen O."/>
            <person name="Hibbett D.S."/>
            <person name="Nagy L.G."/>
        </authorList>
    </citation>
    <scope>NUCLEOTIDE SEQUENCE [LARGE SCALE GENOMIC DNA]</scope>
    <source>
        <strain evidence="1 2">NL-1719</strain>
    </source>
</reference>
<evidence type="ECO:0000313" key="1">
    <source>
        <dbReference type="EMBL" id="TFK64698.1"/>
    </source>
</evidence>
<dbReference type="Proteomes" id="UP000308600">
    <property type="component" value="Unassembled WGS sequence"/>
</dbReference>
<gene>
    <name evidence="1" type="ORF">BDN72DRAFT_846320</name>
</gene>
<proteinExistence type="predicted"/>
<dbReference type="EMBL" id="ML208464">
    <property type="protein sequence ID" value="TFK64698.1"/>
    <property type="molecule type" value="Genomic_DNA"/>
</dbReference>
<accession>A0ACD3AFM1</accession>
<organism evidence="1 2">
    <name type="scientific">Pluteus cervinus</name>
    <dbReference type="NCBI Taxonomy" id="181527"/>
    <lineage>
        <taxon>Eukaryota</taxon>
        <taxon>Fungi</taxon>
        <taxon>Dikarya</taxon>
        <taxon>Basidiomycota</taxon>
        <taxon>Agaricomycotina</taxon>
        <taxon>Agaricomycetes</taxon>
        <taxon>Agaricomycetidae</taxon>
        <taxon>Agaricales</taxon>
        <taxon>Pluteineae</taxon>
        <taxon>Pluteaceae</taxon>
        <taxon>Pluteus</taxon>
    </lineage>
</organism>
<name>A0ACD3AFM1_9AGAR</name>
<protein>
    <submittedName>
        <fullName evidence="1">Uncharacterized protein</fullName>
    </submittedName>
</protein>
<evidence type="ECO:0000313" key="2">
    <source>
        <dbReference type="Proteomes" id="UP000308600"/>
    </source>
</evidence>
<keyword evidence="2" id="KW-1185">Reference proteome</keyword>
<sequence>MPDGGGEWGTRGRCVKRWGLLRSQLSNAKRDARNCLACQSTIIFHSTFIFTRQSFQLDSDMADILNQYTQLTNNSDHSATAAVLQSIIDAPPSKISPEKRIALIGALLRDLSDCGPEIPGRLRPREAAQALLALKTLAKVPRGSAVLVIPANLSLLLSFTAKFADDAEAANEALRCIANATLLIEAARSTFIEDEVNGGNICMTLLQTSTSPEQIFALCRILFLCTSSGPPYLEILVDADYGGQTIVELIAHKLGLLLDQVLSGANMAKEAMVDLLKLTFNILNLYPKMVQTEPQGTRDDDDDDDTTVMGDYWSSKLNGLLEPLLKIYSTLPPTSPSPIVPPLVHVIHSLITIPIIPALHPIWFPNPPGPSPESADSTNQTPPTRSSPDSSHTPPSGVEASSAPPSNGTFDILRHSFNLLDATLAHYFPGAVDPDEKSVRDRVAQDAPGNTVDDLITPLMVLISRICLADEPSRARVRQWLVPFDLDRTSPLERRKNTLGRCLRLLGSVYHSRAKTSVGEMLFAMADSNATTLSALVGYGNVAGFLFHKGVMSAPAQDPTESTASLTTSDGYAINPITGTTVQPKPEAPEMSDDEKEREMEKLFILFDRMERIGALDPNSNPVRKAIRKKEQSG</sequence>